<dbReference type="GO" id="GO:0016787">
    <property type="term" value="F:hydrolase activity"/>
    <property type="evidence" value="ECO:0007669"/>
    <property type="project" value="UniProtKB-KW"/>
</dbReference>
<protein>
    <submittedName>
        <fullName evidence="5">Alpha/beta hydrolase</fullName>
    </submittedName>
</protein>
<evidence type="ECO:0000256" key="2">
    <source>
        <dbReference type="ARBA" id="ARBA00022729"/>
    </source>
</evidence>
<dbReference type="SUPFAM" id="SSF53474">
    <property type="entry name" value="alpha/beta-Hydrolases"/>
    <property type="match status" value="1"/>
</dbReference>
<dbReference type="PANTHER" id="PTHR43248:SF29">
    <property type="entry name" value="TRIPEPTIDYL AMINOPEPTIDASE"/>
    <property type="match status" value="1"/>
</dbReference>
<organism evidence="5 6">
    <name type="scientific">Streptomyces lanatus</name>
    <dbReference type="NCBI Taxonomy" id="66900"/>
    <lineage>
        <taxon>Bacteria</taxon>
        <taxon>Bacillati</taxon>
        <taxon>Actinomycetota</taxon>
        <taxon>Actinomycetes</taxon>
        <taxon>Kitasatosporales</taxon>
        <taxon>Streptomycetaceae</taxon>
        <taxon>Streptomyces</taxon>
    </lineage>
</organism>
<comment type="caution">
    <text evidence="5">The sequence shown here is derived from an EMBL/GenBank/DDBJ whole genome shotgun (WGS) entry which is preliminary data.</text>
</comment>
<dbReference type="Pfam" id="PF08386">
    <property type="entry name" value="Abhydrolase_4"/>
    <property type="match status" value="1"/>
</dbReference>
<dbReference type="EMBL" id="JBEPFB010000001">
    <property type="protein sequence ID" value="MER7371740.1"/>
    <property type="molecule type" value="Genomic_DNA"/>
</dbReference>
<feature type="domain" description="Peptidase S33 tripeptidyl aminopeptidase-like C-terminal" evidence="4">
    <location>
        <begin position="402"/>
        <end position="504"/>
    </location>
</feature>
<comment type="similarity">
    <text evidence="1">Belongs to the peptidase S33 family.</text>
</comment>
<keyword evidence="2" id="KW-0732">Signal</keyword>
<keyword evidence="5" id="KW-0808">Transferase</keyword>
<keyword evidence="3 5" id="KW-0378">Hydrolase</keyword>
<evidence type="ECO:0000256" key="3">
    <source>
        <dbReference type="ARBA" id="ARBA00022801"/>
    </source>
</evidence>
<evidence type="ECO:0000313" key="6">
    <source>
        <dbReference type="Proteomes" id="UP001486207"/>
    </source>
</evidence>
<dbReference type="GO" id="GO:0008483">
    <property type="term" value="F:transaminase activity"/>
    <property type="evidence" value="ECO:0007669"/>
    <property type="project" value="UniProtKB-KW"/>
</dbReference>
<keyword evidence="6" id="KW-1185">Reference proteome</keyword>
<evidence type="ECO:0000259" key="4">
    <source>
        <dbReference type="Pfam" id="PF08386"/>
    </source>
</evidence>
<dbReference type="RefSeq" id="WP_190068557.1">
    <property type="nucleotide sequence ID" value="NZ_BNBM01000002.1"/>
</dbReference>
<name>A0ABV1XJU2_9ACTN</name>
<dbReference type="Proteomes" id="UP001486207">
    <property type="component" value="Unassembled WGS sequence"/>
</dbReference>
<gene>
    <name evidence="5" type="ORF">ABT384_03655</name>
</gene>
<dbReference type="InterPro" id="IPR029058">
    <property type="entry name" value="AB_hydrolase_fold"/>
</dbReference>
<sequence>MQRRRQRRPRRRTPRTGGIASLTVVLGLGGSLLAVPALAGGAQASRVEWKTCPEDVVAEAAPTRLRCGTVSVPVDYADPGGERIDLMISRLASTNPDKRRGVLMLNPGGPGGSGLAQAALLVSRGLPSSVTDSYDIIGMDTRGLGRSAPVRCGIPADSPYIGNIPPYAVDDAAVTARAKVVKEVAERCARNDRDGRLRHITTANTARDLDRIRAALGEEKTSYLGYSYGTALGAAYASMFPERSDRIVLDSNIGDTHLDRDGLRRYALGMEQAFPAFAKWAAARHASYGLGRTPEQVRQTYLTLAGRLDRTPAAGFDGGLFRQFTFAYLYKASQYPKLAQQWQALDSGAGSAPAANPTASSAPSPADNALSVFLAVTCNDVRWPRDVDTYRRGVAQDRERYPLFGAATANITPCAFWPYAPAEPPVTISDEGPRNVLLVQNLRDPATPHQGGRLLREKFKDRSRLLGVDDSGHGAYVLGDDSCALNTTTRYLVEGAMPAKDTVCRAG</sequence>
<dbReference type="Gene3D" id="3.40.50.1820">
    <property type="entry name" value="alpha/beta hydrolase"/>
    <property type="match status" value="1"/>
</dbReference>
<dbReference type="InterPro" id="IPR013595">
    <property type="entry name" value="Pept_S33_TAP-like_C"/>
</dbReference>
<evidence type="ECO:0000256" key="1">
    <source>
        <dbReference type="ARBA" id="ARBA00010088"/>
    </source>
</evidence>
<dbReference type="InterPro" id="IPR051601">
    <property type="entry name" value="Serine_prot/Carboxylest_S33"/>
</dbReference>
<dbReference type="PANTHER" id="PTHR43248">
    <property type="entry name" value="2-SUCCINYL-6-HYDROXY-2,4-CYCLOHEXADIENE-1-CARBOXYLATE SYNTHASE"/>
    <property type="match status" value="1"/>
</dbReference>
<evidence type="ECO:0000313" key="5">
    <source>
        <dbReference type="EMBL" id="MER7371740.1"/>
    </source>
</evidence>
<keyword evidence="5" id="KW-0032">Aminotransferase</keyword>
<accession>A0ABV1XJU2</accession>
<proteinExistence type="inferred from homology"/>
<reference evidence="5 6" key="1">
    <citation type="submission" date="2024-06" db="EMBL/GenBank/DDBJ databases">
        <title>The Natural Products Discovery Center: Release of the First 8490 Sequenced Strains for Exploring Actinobacteria Biosynthetic Diversity.</title>
        <authorList>
            <person name="Kalkreuter E."/>
            <person name="Kautsar S.A."/>
            <person name="Yang D."/>
            <person name="Bader C.D."/>
            <person name="Teijaro C.N."/>
            <person name="Fluegel L."/>
            <person name="Davis C.M."/>
            <person name="Simpson J.R."/>
            <person name="Lauterbach L."/>
            <person name="Steele A.D."/>
            <person name="Gui C."/>
            <person name="Meng S."/>
            <person name="Li G."/>
            <person name="Viehrig K."/>
            <person name="Ye F."/>
            <person name="Su P."/>
            <person name="Kiefer A.F."/>
            <person name="Nichols A."/>
            <person name="Cepeda A.J."/>
            <person name="Yan W."/>
            <person name="Fan B."/>
            <person name="Jiang Y."/>
            <person name="Adhikari A."/>
            <person name="Zheng C.-J."/>
            <person name="Schuster L."/>
            <person name="Cowan T.M."/>
            <person name="Smanski M.J."/>
            <person name="Chevrette M.G."/>
            <person name="De Carvalho L.P.S."/>
            <person name="Shen B."/>
        </authorList>
    </citation>
    <scope>NUCLEOTIDE SEQUENCE [LARGE SCALE GENOMIC DNA]</scope>
    <source>
        <strain evidence="5 6">NPDC000155</strain>
    </source>
</reference>